<dbReference type="Proteomes" id="UP000555103">
    <property type="component" value="Unassembled WGS sequence"/>
</dbReference>
<keyword evidence="3 6" id="KW-0732">Signal</keyword>
<evidence type="ECO:0000256" key="3">
    <source>
        <dbReference type="ARBA" id="ARBA00022729"/>
    </source>
</evidence>
<dbReference type="Pfam" id="PF07980">
    <property type="entry name" value="SusD_RagB"/>
    <property type="match status" value="1"/>
</dbReference>
<dbReference type="EMBL" id="JACIEP010000004">
    <property type="protein sequence ID" value="MBB4035544.1"/>
    <property type="molecule type" value="Genomic_DNA"/>
</dbReference>
<evidence type="ECO:0000256" key="5">
    <source>
        <dbReference type="ARBA" id="ARBA00023237"/>
    </source>
</evidence>
<dbReference type="InterPro" id="IPR033985">
    <property type="entry name" value="SusD-like_N"/>
</dbReference>
<dbReference type="AlphaFoldDB" id="A0A840CPP6"/>
<dbReference type="Gene3D" id="1.25.40.390">
    <property type="match status" value="1"/>
</dbReference>
<evidence type="ECO:0000259" key="8">
    <source>
        <dbReference type="Pfam" id="PF14322"/>
    </source>
</evidence>
<dbReference type="Gene3D" id="1.10.3780.10">
    <property type="entry name" value="SusD-like"/>
    <property type="match status" value="1"/>
</dbReference>
<feature type="chain" id="PRO_5032319302" description="Starch-binding associating with outer membrane" evidence="6">
    <location>
        <begin position="25"/>
        <end position="531"/>
    </location>
</feature>
<dbReference type="InterPro" id="IPR011990">
    <property type="entry name" value="TPR-like_helical_dom_sf"/>
</dbReference>
<feature type="signal peptide" evidence="6">
    <location>
        <begin position="1"/>
        <end position="24"/>
    </location>
</feature>
<proteinExistence type="inferred from homology"/>
<evidence type="ECO:0000259" key="7">
    <source>
        <dbReference type="Pfam" id="PF07980"/>
    </source>
</evidence>
<organism evidence="9 10">
    <name type="scientific">Dysgonomonas hofstadii</name>
    <dbReference type="NCBI Taxonomy" id="637886"/>
    <lineage>
        <taxon>Bacteria</taxon>
        <taxon>Pseudomonadati</taxon>
        <taxon>Bacteroidota</taxon>
        <taxon>Bacteroidia</taxon>
        <taxon>Bacteroidales</taxon>
        <taxon>Dysgonomonadaceae</taxon>
        <taxon>Dysgonomonas</taxon>
    </lineage>
</organism>
<dbReference type="SUPFAM" id="SSF48452">
    <property type="entry name" value="TPR-like"/>
    <property type="match status" value="1"/>
</dbReference>
<accession>A0A840CPP6</accession>
<dbReference type="InterPro" id="IPR012944">
    <property type="entry name" value="SusD_RagB_dom"/>
</dbReference>
<dbReference type="Gene3D" id="1.25.40.10">
    <property type="entry name" value="Tetratricopeptide repeat domain"/>
    <property type="match status" value="1"/>
</dbReference>
<dbReference type="RefSeq" id="WP_183306478.1">
    <property type="nucleotide sequence ID" value="NZ_JACIEP010000004.1"/>
</dbReference>
<comment type="subcellular location">
    <subcellularLocation>
        <location evidence="1">Cell outer membrane</location>
    </subcellularLocation>
</comment>
<protein>
    <recommendedName>
        <fullName evidence="11">Starch-binding associating with outer membrane</fullName>
    </recommendedName>
</protein>
<keyword evidence="4" id="KW-0472">Membrane</keyword>
<dbReference type="Pfam" id="PF14322">
    <property type="entry name" value="SusD-like_3"/>
    <property type="match status" value="1"/>
</dbReference>
<dbReference type="PROSITE" id="PS51257">
    <property type="entry name" value="PROKAR_LIPOPROTEIN"/>
    <property type="match status" value="1"/>
</dbReference>
<evidence type="ECO:0008006" key="11">
    <source>
        <dbReference type="Google" id="ProtNLM"/>
    </source>
</evidence>
<dbReference type="CDD" id="cd08977">
    <property type="entry name" value="SusD"/>
    <property type="match status" value="1"/>
</dbReference>
<reference evidence="9 10" key="1">
    <citation type="submission" date="2020-08" db="EMBL/GenBank/DDBJ databases">
        <title>Genomic Encyclopedia of Type Strains, Phase IV (KMG-IV): sequencing the most valuable type-strain genomes for metagenomic binning, comparative biology and taxonomic classification.</title>
        <authorList>
            <person name="Goeker M."/>
        </authorList>
    </citation>
    <scope>NUCLEOTIDE SEQUENCE [LARGE SCALE GENOMIC DNA]</scope>
    <source>
        <strain evidence="9 10">DSM 104969</strain>
    </source>
</reference>
<comment type="caution">
    <text evidence="9">The sequence shown here is derived from an EMBL/GenBank/DDBJ whole genome shotgun (WGS) entry which is preliminary data.</text>
</comment>
<keyword evidence="10" id="KW-1185">Reference proteome</keyword>
<evidence type="ECO:0000256" key="1">
    <source>
        <dbReference type="ARBA" id="ARBA00004442"/>
    </source>
</evidence>
<evidence type="ECO:0000313" key="9">
    <source>
        <dbReference type="EMBL" id="MBB4035544.1"/>
    </source>
</evidence>
<evidence type="ECO:0000256" key="2">
    <source>
        <dbReference type="ARBA" id="ARBA00006275"/>
    </source>
</evidence>
<evidence type="ECO:0000256" key="4">
    <source>
        <dbReference type="ARBA" id="ARBA00023136"/>
    </source>
</evidence>
<feature type="domain" description="SusD-like N-terminal" evidence="8">
    <location>
        <begin position="126"/>
        <end position="248"/>
    </location>
</feature>
<evidence type="ECO:0000256" key="6">
    <source>
        <dbReference type="SAM" id="SignalP"/>
    </source>
</evidence>
<keyword evidence="5" id="KW-0998">Cell outer membrane</keyword>
<comment type="similarity">
    <text evidence="2">Belongs to the SusD family.</text>
</comment>
<evidence type="ECO:0000313" key="10">
    <source>
        <dbReference type="Proteomes" id="UP000555103"/>
    </source>
</evidence>
<name>A0A840CPP6_9BACT</name>
<sequence length="531" mass="59949">MKKINLYIKFVCVSLAVLMLGSCTDDLNRFPINDSTDEEVYSTFDGYKGSLAKVYAGYTLTGNQGPAGSPDISGLDEGTYADFIRGFFNVQEVPTDEAKCIWLQDTGIPGLNAINFSSDNPFVSGFYNRCVVHVMFANAFLRLATEERAASNGFSAEEITEVKHFRAESRFLRAFQYWVLMDVFGNPPFVDENSELDVAPPQISRSDLFKYIETELLDIENQLPEPRQNEYGRADQAAVWALLARLYLNAEVYTGQARYTEAITYSKKVIDAGFSLKDNYEHLFLADNNLDNNEIILSINYDGVRTQNYGGTTFLINCSFNTVLANDYGLNYGLTDNAGWAGNRATKGLTDRFDNNDKRFLFVGDEPEMADLTNFRQGLATYKYRNITKSGTVGSHVRYADTDFPLFRLAEMYLIYAEAIKRGGTGGSEANALTYMNLLRQRAFGDTSENYGSFGAVTLDEILNERSRELYWECHRRTDLVRFGMFTTARYIWPWKGGIADGRSVSSHYNIYPIPSSDIMANPNLRQNPNY</sequence>
<gene>
    <name evidence="9" type="ORF">GGR21_001437</name>
</gene>
<feature type="domain" description="RagB/SusD" evidence="7">
    <location>
        <begin position="374"/>
        <end position="531"/>
    </location>
</feature>
<dbReference type="GO" id="GO:0009279">
    <property type="term" value="C:cell outer membrane"/>
    <property type="evidence" value="ECO:0007669"/>
    <property type="project" value="UniProtKB-SubCell"/>
</dbReference>